<comment type="subcellular location">
    <subcellularLocation>
        <location evidence="1">Cytoplasm</location>
    </subcellularLocation>
    <subcellularLocation>
        <location evidence="2">Nucleus</location>
        <location evidence="2">Nucleolus</location>
    </subcellularLocation>
</comment>
<dbReference type="InterPro" id="IPR026699">
    <property type="entry name" value="Exosome_RNA_bind1/RRP40/RRP4"/>
</dbReference>
<dbReference type="Proteomes" id="UP000246740">
    <property type="component" value="Unassembled WGS sequence"/>
</dbReference>
<dbReference type="GO" id="GO:0000467">
    <property type="term" value="P:exonucleolytic trimming to generate mature 3'-end of 5.8S rRNA from tricistronic rRNA transcript (SSU-rRNA, 5.8S rRNA, LSU-rRNA)"/>
    <property type="evidence" value="ECO:0007669"/>
    <property type="project" value="TreeGrafter"/>
</dbReference>
<evidence type="ECO:0000256" key="7">
    <source>
        <dbReference type="ARBA" id="ARBA00022884"/>
    </source>
</evidence>
<dbReference type="GO" id="GO:0071038">
    <property type="term" value="P:TRAMP-dependent tRNA surveillance pathway"/>
    <property type="evidence" value="ECO:0007669"/>
    <property type="project" value="TreeGrafter"/>
</dbReference>
<dbReference type="GO" id="GO:0071051">
    <property type="term" value="P:poly(A)-dependent snoRNA 3'-end processing"/>
    <property type="evidence" value="ECO:0007669"/>
    <property type="project" value="TreeGrafter"/>
</dbReference>
<dbReference type="SUPFAM" id="SSF50249">
    <property type="entry name" value="Nucleic acid-binding proteins"/>
    <property type="match status" value="1"/>
</dbReference>
<comment type="similarity">
    <text evidence="3">Belongs to the RRP40 family.</text>
</comment>
<dbReference type="PANTHER" id="PTHR21321">
    <property type="entry name" value="PNAS-3 RELATED"/>
    <property type="match status" value="1"/>
</dbReference>
<keyword evidence="7" id="KW-0694">RNA-binding</keyword>
<evidence type="ECO:0000256" key="9">
    <source>
        <dbReference type="ARBA" id="ARBA00030615"/>
    </source>
</evidence>
<feature type="compositionally biased region" description="Low complexity" evidence="10">
    <location>
        <begin position="14"/>
        <end position="27"/>
    </location>
</feature>
<dbReference type="GO" id="GO:0005730">
    <property type="term" value="C:nucleolus"/>
    <property type="evidence" value="ECO:0007669"/>
    <property type="project" value="UniProtKB-SubCell"/>
</dbReference>
<evidence type="ECO:0000313" key="14">
    <source>
        <dbReference type="Proteomes" id="UP000246740"/>
    </source>
</evidence>
<dbReference type="STRING" id="1882483.A0A317XP49"/>
<dbReference type="CDD" id="cd22526">
    <property type="entry name" value="KH-I_Rrp40"/>
    <property type="match status" value="1"/>
</dbReference>
<dbReference type="FunFam" id="2.40.50.140:FF:000112">
    <property type="entry name" value="Exosome complex component RRP40"/>
    <property type="match status" value="1"/>
</dbReference>
<evidence type="ECO:0000259" key="11">
    <source>
        <dbReference type="Pfam" id="PF15985"/>
    </source>
</evidence>
<dbReference type="AlphaFoldDB" id="A0A317XP49"/>
<dbReference type="InterPro" id="IPR049469">
    <property type="entry name" value="RRP40_KH-I"/>
</dbReference>
<keyword evidence="6" id="KW-0271">Exosome</keyword>
<sequence>MTVVLPGDRIALPSGSSSGSGSGSSASIKLGPGLLPSQASPSSSRTWSPTLTAIRAGALGHIEANSSSKLRTKEADAYWVETNTQRYVPSPGDAVVGQITNRGAESYTVSLFSAHSATLPALSFEGATKRHKPNLKIGSLVYARVVSADRFTEPELTCVNPVTGKSDGFGDLKTTDERGERNGSAMLFRVSLGLARSLLRPNQNLLKHVAGQFPFEAAIGQNGAVWIRASSAKHVVAVGKVLQAADQIAVSHSTTESHAGAGAGADADAEAESDIDIDMETVRNDKDADWILRHRASWLDAKTVRAIVQEIL</sequence>
<feature type="compositionally biased region" description="Polar residues" evidence="10">
    <location>
        <begin position="37"/>
        <end position="47"/>
    </location>
</feature>
<dbReference type="CDD" id="cd05790">
    <property type="entry name" value="S1_Rrp40"/>
    <property type="match status" value="1"/>
</dbReference>
<dbReference type="PANTHER" id="PTHR21321:SF1">
    <property type="entry name" value="EXOSOME COMPLEX COMPONENT RRP40"/>
    <property type="match status" value="1"/>
</dbReference>
<dbReference type="GO" id="GO:0071035">
    <property type="term" value="P:nuclear polyadenylation-dependent rRNA catabolic process"/>
    <property type="evidence" value="ECO:0007669"/>
    <property type="project" value="TreeGrafter"/>
</dbReference>
<dbReference type="Gene3D" id="2.40.50.140">
    <property type="entry name" value="Nucleic acid-binding proteins"/>
    <property type="match status" value="1"/>
</dbReference>
<dbReference type="InterPro" id="IPR041054">
    <property type="entry name" value="Rrp40_N_euk"/>
</dbReference>
<evidence type="ECO:0000256" key="5">
    <source>
        <dbReference type="ARBA" id="ARBA00022552"/>
    </source>
</evidence>
<dbReference type="InterPro" id="IPR036612">
    <property type="entry name" value="KH_dom_type_1_sf"/>
</dbReference>
<dbReference type="GO" id="GO:0071034">
    <property type="term" value="P:CUT catabolic process"/>
    <property type="evidence" value="ECO:0007669"/>
    <property type="project" value="TreeGrafter"/>
</dbReference>
<reference evidence="13 14" key="1">
    <citation type="journal article" date="2018" name="Mol. Biol. Evol.">
        <title>Broad Genomic Sampling Reveals a Smut Pathogenic Ancestry of the Fungal Clade Ustilaginomycotina.</title>
        <authorList>
            <person name="Kijpornyongpan T."/>
            <person name="Mondo S.J."/>
            <person name="Barry K."/>
            <person name="Sandor L."/>
            <person name="Lee J."/>
            <person name="Lipzen A."/>
            <person name="Pangilinan J."/>
            <person name="LaButti K."/>
            <person name="Hainaut M."/>
            <person name="Henrissat B."/>
            <person name="Grigoriev I.V."/>
            <person name="Spatafora J.W."/>
            <person name="Aime M.C."/>
        </authorList>
    </citation>
    <scope>NUCLEOTIDE SEQUENCE [LARGE SCALE GENOMIC DNA]</scope>
    <source>
        <strain evidence="13 14">MCA 3645</strain>
    </source>
</reference>
<dbReference type="InterPro" id="IPR012340">
    <property type="entry name" value="NA-bd_OB-fold"/>
</dbReference>
<dbReference type="Pfam" id="PF21262">
    <property type="entry name" value="RRP40_S1"/>
    <property type="match status" value="1"/>
</dbReference>
<dbReference type="GO" id="GO:0000176">
    <property type="term" value="C:nuclear exosome (RNase complex)"/>
    <property type="evidence" value="ECO:0007669"/>
    <property type="project" value="TreeGrafter"/>
</dbReference>
<keyword evidence="4" id="KW-0963">Cytoplasm</keyword>
<evidence type="ECO:0000259" key="12">
    <source>
        <dbReference type="Pfam" id="PF18311"/>
    </source>
</evidence>
<keyword evidence="8" id="KW-0539">Nucleus</keyword>
<feature type="domain" description="Exosome complex exonuclease Rrp40 N-terminal" evidence="12">
    <location>
        <begin position="28"/>
        <end position="86"/>
    </location>
</feature>
<dbReference type="Gene3D" id="3.30.1370.10">
    <property type="entry name" value="K Homology domain, type 1"/>
    <property type="match status" value="1"/>
</dbReference>
<dbReference type="Pfam" id="PF15985">
    <property type="entry name" value="KH_6"/>
    <property type="match status" value="1"/>
</dbReference>
<dbReference type="OrthoDB" id="340500at2759"/>
<evidence type="ECO:0000256" key="3">
    <source>
        <dbReference type="ARBA" id="ARBA00007841"/>
    </source>
</evidence>
<keyword evidence="14" id="KW-1185">Reference proteome</keyword>
<evidence type="ECO:0000256" key="1">
    <source>
        <dbReference type="ARBA" id="ARBA00004496"/>
    </source>
</evidence>
<dbReference type="SUPFAM" id="SSF54791">
    <property type="entry name" value="Eukaryotic type KH-domain (KH-domain type I)"/>
    <property type="match status" value="1"/>
</dbReference>
<proteinExistence type="inferred from homology"/>
<dbReference type="Pfam" id="PF18311">
    <property type="entry name" value="Rrp40_N"/>
    <property type="match status" value="1"/>
</dbReference>
<dbReference type="InterPro" id="IPR037319">
    <property type="entry name" value="Rrp40_S1"/>
</dbReference>
<dbReference type="InParanoid" id="A0A317XP49"/>
<evidence type="ECO:0000256" key="6">
    <source>
        <dbReference type="ARBA" id="ARBA00022835"/>
    </source>
</evidence>
<dbReference type="EMBL" id="KZ819194">
    <property type="protein sequence ID" value="PWY99871.1"/>
    <property type="molecule type" value="Genomic_DNA"/>
</dbReference>
<dbReference type="InterPro" id="IPR004088">
    <property type="entry name" value="KH_dom_type_1"/>
</dbReference>
<evidence type="ECO:0000313" key="13">
    <source>
        <dbReference type="EMBL" id="PWY99871.1"/>
    </source>
</evidence>
<gene>
    <name evidence="13" type="ORF">BCV70DRAFT_200785</name>
</gene>
<dbReference type="FunCoup" id="A0A317XP49">
    <property type="interactions" value="351"/>
</dbReference>
<dbReference type="GO" id="GO:0000177">
    <property type="term" value="C:cytoplasmic exosome (RNase complex)"/>
    <property type="evidence" value="ECO:0007669"/>
    <property type="project" value="TreeGrafter"/>
</dbReference>
<evidence type="ECO:0000256" key="8">
    <source>
        <dbReference type="ARBA" id="ARBA00023242"/>
    </source>
</evidence>
<organism evidence="13 14">
    <name type="scientific">Testicularia cyperi</name>
    <dbReference type="NCBI Taxonomy" id="1882483"/>
    <lineage>
        <taxon>Eukaryota</taxon>
        <taxon>Fungi</taxon>
        <taxon>Dikarya</taxon>
        <taxon>Basidiomycota</taxon>
        <taxon>Ustilaginomycotina</taxon>
        <taxon>Ustilaginomycetes</taxon>
        <taxon>Ustilaginales</taxon>
        <taxon>Anthracoideaceae</taxon>
        <taxon>Testicularia</taxon>
    </lineage>
</organism>
<evidence type="ECO:0000256" key="10">
    <source>
        <dbReference type="SAM" id="MobiDB-lite"/>
    </source>
</evidence>
<feature type="domain" description="K Homology" evidence="11">
    <location>
        <begin position="186"/>
        <end position="232"/>
    </location>
</feature>
<dbReference type="GO" id="GO:0003723">
    <property type="term" value="F:RNA binding"/>
    <property type="evidence" value="ECO:0007669"/>
    <property type="project" value="UniProtKB-KW"/>
</dbReference>
<feature type="region of interest" description="Disordered" evidence="10">
    <location>
        <begin position="1"/>
        <end position="47"/>
    </location>
</feature>
<dbReference type="GO" id="GO:0034475">
    <property type="term" value="P:U4 snRNA 3'-end processing"/>
    <property type="evidence" value="ECO:0007669"/>
    <property type="project" value="TreeGrafter"/>
</dbReference>
<name>A0A317XP49_9BASI</name>
<accession>A0A317XP49</accession>
<evidence type="ECO:0000256" key="4">
    <source>
        <dbReference type="ARBA" id="ARBA00022490"/>
    </source>
</evidence>
<keyword evidence="5" id="KW-0698">rRNA processing</keyword>
<evidence type="ECO:0000256" key="2">
    <source>
        <dbReference type="ARBA" id="ARBA00004604"/>
    </source>
</evidence>
<protein>
    <recommendedName>
        <fullName evidence="9">Ribosomal RNA-processing protein 40</fullName>
    </recommendedName>
</protein>